<gene>
    <name evidence="1" type="ORF">D9F05_14850</name>
</gene>
<keyword evidence="1" id="KW-0547">Nucleotide-binding</keyword>
<proteinExistence type="predicted"/>
<keyword evidence="1" id="KW-0067">ATP-binding</keyword>
<accession>A0A3L0W379</accession>
<reference evidence="1" key="1">
    <citation type="submission" date="2018-10" db="EMBL/GenBank/DDBJ databases">
        <authorList>
            <consortium name="NARMS: The National Antimicrobial Resistance Monitoring System"/>
        </authorList>
    </citation>
    <scope>NUCLEOTIDE SEQUENCE [LARGE SCALE GENOMIC DNA]</scope>
    <source>
        <strain evidence="1">CVM N17EC0388</strain>
    </source>
</reference>
<organism evidence="1">
    <name type="scientific">Escherichia coli</name>
    <dbReference type="NCBI Taxonomy" id="562"/>
    <lineage>
        <taxon>Bacteria</taxon>
        <taxon>Pseudomonadati</taxon>
        <taxon>Pseudomonadota</taxon>
        <taxon>Gammaproteobacteria</taxon>
        <taxon>Enterobacterales</taxon>
        <taxon>Enterobacteriaceae</taxon>
        <taxon>Escherichia</taxon>
    </lineage>
</organism>
<comment type="caution">
    <text evidence="1">The sequence shown here is derived from an EMBL/GenBank/DDBJ whole genome shotgun (WGS) entry which is preliminary data.</text>
</comment>
<dbReference type="GO" id="GO:0005524">
    <property type="term" value="F:ATP binding"/>
    <property type="evidence" value="ECO:0007669"/>
    <property type="project" value="UniProtKB-KW"/>
</dbReference>
<sequence length="37" mass="4071">MNAVICGQPSSMILTPFNDGRERTCRWVSDAMIKGAN</sequence>
<evidence type="ECO:0000313" key="1">
    <source>
        <dbReference type="EMBL" id="MHO05639.1"/>
    </source>
</evidence>
<protein>
    <submittedName>
        <fullName evidence="1">Oligopeptide transporter ATP-binding component</fullName>
    </submittedName>
</protein>
<dbReference type="AlphaFoldDB" id="A0A3L0W379"/>
<dbReference type="EMBL" id="RNRV01000027">
    <property type="protein sequence ID" value="MHO05639.1"/>
    <property type="molecule type" value="Genomic_DNA"/>
</dbReference>
<name>A0A3L0W379_ECOLX</name>